<dbReference type="Proteomes" id="UP000717585">
    <property type="component" value="Unassembled WGS sequence"/>
</dbReference>
<protein>
    <submittedName>
        <fullName evidence="1">Uncharacterized protein</fullName>
    </submittedName>
</protein>
<evidence type="ECO:0000313" key="2">
    <source>
        <dbReference type="Proteomes" id="UP000717585"/>
    </source>
</evidence>
<evidence type="ECO:0000313" key="1">
    <source>
        <dbReference type="EMBL" id="KAG9395811.1"/>
    </source>
</evidence>
<dbReference type="InterPro" id="IPR009091">
    <property type="entry name" value="RCC1/BLIP-II"/>
</dbReference>
<organism evidence="1 2">
    <name type="scientific">Carpediemonas membranifera</name>
    <dbReference type="NCBI Taxonomy" id="201153"/>
    <lineage>
        <taxon>Eukaryota</taxon>
        <taxon>Metamonada</taxon>
        <taxon>Carpediemonas-like organisms</taxon>
        <taxon>Carpediemonas</taxon>
    </lineage>
</organism>
<reference evidence="1" key="1">
    <citation type="submission" date="2021-05" db="EMBL/GenBank/DDBJ databases">
        <title>A free-living protist that lacks canonical eukaryotic 1 DNA replication and segregation systems.</title>
        <authorList>
            <person name="Salas-Leiva D.E."/>
            <person name="Tromer E.C."/>
            <person name="Curtis B.A."/>
            <person name="Jerlstrom-Hultqvist J."/>
            <person name="Kolisko M."/>
            <person name="Yi Z."/>
            <person name="Salas-Leiva J.S."/>
            <person name="Gallot-Lavallee L."/>
            <person name="Kops G.J.P.L."/>
            <person name="Archibald J.M."/>
            <person name="Simpson A.G.B."/>
            <person name="Roger A.J."/>
        </authorList>
    </citation>
    <scope>NUCLEOTIDE SEQUENCE</scope>
    <source>
        <strain evidence="1">BICM</strain>
    </source>
</reference>
<comment type="caution">
    <text evidence="1">The sequence shown here is derived from an EMBL/GenBank/DDBJ whole genome shotgun (WGS) entry which is preliminary data.</text>
</comment>
<dbReference type="OrthoDB" id="10256179at2759"/>
<sequence>MVSNATPEVDVRTSLMAAIRASIAIAADIPGDVPSLLAHAYSKHFGRSIPSTRNRKRKKTPAVEVPQSEIESLLAMLRAIPPLEPNAQRLLDRARSILTDGPQLSMNVELVEGQELPTAMHTLLQGTLWACITASATPFAFLGNPDHNNVTYIPDIDQESRCVRFLCKKFFFTTEVANKDGGQVKFHNDSFGNLEAHRLYDGHLFVLDRKTEGEASVTRLRIPRAFNVFSSGVTHVAQTVAGLWGWGDNTEGHLGFQGEAQHPTRLTFPACPKVDELEASLPAWHKHELVLSMKLHLAHTVIHTAAGLVASGDGVHPFLRNSADSDLRQFKPVPLPDGLLPLHAIHDDYVMIISSRKKQAICGLNTCGELGLGHANTLSKFEDLPFHVDALLTCDFKYNVFLSGGQVLFAGRVPQVIAQSGLLPGYKAHNVCFTPTPLQLPENVKGWCQHGVLLLWTTEEETVFQEQFGTRTTLPFEVTAVIGDNSASLFRDTEGEWFTIVSVSERGEARVKPFGKFIPGLLGNLNALDYPVIQLGAWRAD</sequence>
<dbReference type="Gene3D" id="2.130.10.30">
    <property type="entry name" value="Regulator of chromosome condensation 1/beta-lactamase-inhibitor protein II"/>
    <property type="match status" value="1"/>
</dbReference>
<dbReference type="EMBL" id="JAHDYR010000008">
    <property type="protein sequence ID" value="KAG9395811.1"/>
    <property type="molecule type" value="Genomic_DNA"/>
</dbReference>
<gene>
    <name evidence="1" type="ORF">J8273_2723</name>
</gene>
<keyword evidence="2" id="KW-1185">Reference proteome</keyword>
<dbReference type="AlphaFoldDB" id="A0A8J6BZS0"/>
<dbReference type="SUPFAM" id="SSF50985">
    <property type="entry name" value="RCC1/BLIP-II"/>
    <property type="match status" value="1"/>
</dbReference>
<proteinExistence type="predicted"/>
<accession>A0A8J6BZS0</accession>
<name>A0A8J6BZS0_9EUKA</name>